<reference evidence="1" key="1">
    <citation type="submission" date="2015-12" db="EMBL/GenBank/DDBJ databases">
        <title>Gene expression during late stages of embryo sac development: a critical building block for successful pollen-pistil interactions.</title>
        <authorList>
            <person name="Liu Y."/>
            <person name="Joly V."/>
            <person name="Sabar M."/>
            <person name="Matton D.P."/>
        </authorList>
    </citation>
    <scope>NUCLEOTIDE SEQUENCE</scope>
</reference>
<protein>
    <submittedName>
        <fullName evidence="1">Putative ovule protein</fullName>
    </submittedName>
</protein>
<sequence>MHKTFSVYTRHEYVCAPCPRLQSEINVWIRRMLGLLNSSQQPQTNKTLSLIYHETVNRRGELHFIKLFASLT</sequence>
<accession>A0A0V0GM89</accession>
<name>A0A0V0GM89_SOLCH</name>
<proteinExistence type="predicted"/>
<dbReference type="AlphaFoldDB" id="A0A0V0GM89"/>
<organism evidence="1">
    <name type="scientific">Solanum chacoense</name>
    <name type="common">Chaco potato</name>
    <dbReference type="NCBI Taxonomy" id="4108"/>
    <lineage>
        <taxon>Eukaryota</taxon>
        <taxon>Viridiplantae</taxon>
        <taxon>Streptophyta</taxon>
        <taxon>Embryophyta</taxon>
        <taxon>Tracheophyta</taxon>
        <taxon>Spermatophyta</taxon>
        <taxon>Magnoliopsida</taxon>
        <taxon>eudicotyledons</taxon>
        <taxon>Gunneridae</taxon>
        <taxon>Pentapetalae</taxon>
        <taxon>asterids</taxon>
        <taxon>lamiids</taxon>
        <taxon>Solanales</taxon>
        <taxon>Solanaceae</taxon>
        <taxon>Solanoideae</taxon>
        <taxon>Solaneae</taxon>
        <taxon>Solanum</taxon>
    </lineage>
</organism>
<dbReference type="EMBL" id="GEDG01037044">
    <property type="protein sequence ID" value="JAP08358.1"/>
    <property type="molecule type" value="Transcribed_RNA"/>
</dbReference>
<evidence type="ECO:0000313" key="1">
    <source>
        <dbReference type="EMBL" id="JAP08358.1"/>
    </source>
</evidence>